<comment type="caution">
    <text evidence="21">The sequence shown here is derived from an EMBL/GenBank/DDBJ whole genome shotgun (WGS) entry which is preliminary data.</text>
</comment>
<evidence type="ECO:0000256" key="9">
    <source>
        <dbReference type="ARBA" id="ARBA00022692"/>
    </source>
</evidence>
<evidence type="ECO:0000256" key="5">
    <source>
        <dbReference type="ARBA" id="ARBA00011702"/>
    </source>
</evidence>
<keyword evidence="14" id="KW-0442">Lipid degradation</keyword>
<evidence type="ECO:0000256" key="12">
    <source>
        <dbReference type="ARBA" id="ARBA00022801"/>
    </source>
</evidence>
<evidence type="ECO:0000256" key="14">
    <source>
        <dbReference type="ARBA" id="ARBA00022963"/>
    </source>
</evidence>
<evidence type="ECO:0000256" key="16">
    <source>
        <dbReference type="ARBA" id="ARBA00023136"/>
    </source>
</evidence>
<evidence type="ECO:0000256" key="18">
    <source>
        <dbReference type="ARBA" id="ARBA00032375"/>
    </source>
</evidence>
<keyword evidence="13 20" id="KW-0106">Calcium</keyword>
<evidence type="ECO:0000256" key="11">
    <source>
        <dbReference type="ARBA" id="ARBA00022729"/>
    </source>
</evidence>
<comment type="catalytic activity">
    <reaction evidence="1">
        <text>a 1,2-diacyl-sn-glycero-3-phosphocholine + H2O = a 2-acyl-sn-glycero-3-phosphocholine + a fatty acid + H(+)</text>
        <dbReference type="Rhea" id="RHEA:18689"/>
        <dbReference type="ChEBI" id="CHEBI:15377"/>
        <dbReference type="ChEBI" id="CHEBI:15378"/>
        <dbReference type="ChEBI" id="CHEBI:28868"/>
        <dbReference type="ChEBI" id="CHEBI:57643"/>
        <dbReference type="ChEBI" id="CHEBI:57875"/>
        <dbReference type="EC" id="3.1.1.32"/>
    </reaction>
</comment>
<evidence type="ECO:0000256" key="15">
    <source>
        <dbReference type="ARBA" id="ARBA00023098"/>
    </source>
</evidence>
<protein>
    <recommendedName>
        <fullName evidence="18">Phosphatidylcholine 1-acylhydrolase</fullName>
        <ecNumber evidence="6">3.1.1.32</ecNumber>
        <ecNumber evidence="7">3.1.1.4</ecNumber>
    </recommendedName>
</protein>
<dbReference type="GO" id="GO:0009279">
    <property type="term" value="C:cell outer membrane"/>
    <property type="evidence" value="ECO:0007669"/>
    <property type="project" value="UniProtKB-SubCell"/>
</dbReference>
<evidence type="ECO:0000313" key="22">
    <source>
        <dbReference type="Proteomes" id="UP000237640"/>
    </source>
</evidence>
<feature type="active site" description="Nucleophile" evidence="19">
    <location>
        <position position="144"/>
    </location>
</feature>
<name>A0A2T0MAQ8_9FLAO</name>
<comment type="subcellular location">
    <subcellularLocation>
        <location evidence="3">Cell outer membrane</location>
        <topology evidence="3">Multi-pass membrane protein</topology>
    </subcellularLocation>
</comment>
<evidence type="ECO:0000256" key="3">
    <source>
        <dbReference type="ARBA" id="ARBA00004571"/>
    </source>
</evidence>
<comment type="catalytic activity">
    <reaction evidence="2">
        <text>a 1,2-diacyl-sn-glycero-3-phosphocholine + H2O = a 1-acyl-sn-glycero-3-phosphocholine + a fatty acid + H(+)</text>
        <dbReference type="Rhea" id="RHEA:15801"/>
        <dbReference type="ChEBI" id="CHEBI:15377"/>
        <dbReference type="ChEBI" id="CHEBI:15378"/>
        <dbReference type="ChEBI" id="CHEBI:28868"/>
        <dbReference type="ChEBI" id="CHEBI:57643"/>
        <dbReference type="ChEBI" id="CHEBI:58168"/>
        <dbReference type="EC" id="3.1.1.4"/>
    </reaction>
</comment>
<evidence type="ECO:0000256" key="4">
    <source>
        <dbReference type="ARBA" id="ARBA00010525"/>
    </source>
</evidence>
<keyword evidence="22" id="KW-1185">Reference proteome</keyword>
<evidence type="ECO:0000256" key="8">
    <source>
        <dbReference type="ARBA" id="ARBA00022452"/>
    </source>
</evidence>
<evidence type="ECO:0000256" key="13">
    <source>
        <dbReference type="ARBA" id="ARBA00022837"/>
    </source>
</evidence>
<keyword evidence="10 20" id="KW-0479">Metal-binding</keyword>
<dbReference type="Gene3D" id="2.40.230.10">
    <property type="entry name" value="Phospholipase A1"/>
    <property type="match status" value="1"/>
</dbReference>
<evidence type="ECO:0000256" key="19">
    <source>
        <dbReference type="PIRSR" id="PIRSR603187-1"/>
    </source>
</evidence>
<feature type="binding site" description="in dimeric form" evidence="20">
    <location>
        <position position="147"/>
    </location>
    <ligand>
        <name>Ca(2+)</name>
        <dbReference type="ChEBI" id="CHEBI:29108"/>
        <label>1</label>
    </ligand>
</feature>
<gene>
    <name evidence="21" type="ORF">CLV81_2988</name>
</gene>
<dbReference type="InterPro" id="IPR036541">
    <property type="entry name" value="PLipase_A1_sf"/>
</dbReference>
<dbReference type="SUPFAM" id="SSF56931">
    <property type="entry name" value="Outer membrane phospholipase A (OMPLA)"/>
    <property type="match status" value="1"/>
</dbReference>
<evidence type="ECO:0000256" key="6">
    <source>
        <dbReference type="ARBA" id="ARBA00013179"/>
    </source>
</evidence>
<keyword evidence="16" id="KW-0472">Membrane</keyword>
<dbReference type="GO" id="GO:0004623">
    <property type="term" value="F:phospholipase A2 activity"/>
    <property type="evidence" value="ECO:0007669"/>
    <property type="project" value="UniProtKB-EC"/>
</dbReference>
<keyword evidence="11" id="KW-0732">Signal</keyword>
<feature type="binding site" description="in dimeric form" evidence="20">
    <location>
        <position position="152"/>
    </location>
    <ligand>
        <name>Ca(2+)</name>
        <dbReference type="ChEBI" id="CHEBI:29108"/>
        <label>1</label>
    </ligand>
</feature>
<keyword evidence="17" id="KW-0998">Cell outer membrane</keyword>
<comment type="cofactor">
    <cofactor evidence="20">
        <name>Ca(2+)</name>
        <dbReference type="ChEBI" id="CHEBI:29108"/>
    </cofactor>
    <text evidence="20">Binds 1 Ca(2+) ion per monomer.</text>
</comment>
<dbReference type="PANTHER" id="PTHR40457:SF1">
    <property type="entry name" value="PHOSPHOLIPASE A1"/>
    <property type="match status" value="1"/>
</dbReference>
<dbReference type="RefSeq" id="WP_106145860.1">
    <property type="nucleotide sequence ID" value="NZ_PVYX01000002.1"/>
</dbReference>
<evidence type="ECO:0000256" key="17">
    <source>
        <dbReference type="ARBA" id="ARBA00023237"/>
    </source>
</evidence>
<dbReference type="EC" id="3.1.1.4" evidence="7"/>
<organism evidence="21 22">
    <name type="scientific">Flagellimonas meridianipacifica</name>
    <dbReference type="NCBI Taxonomy" id="1080225"/>
    <lineage>
        <taxon>Bacteria</taxon>
        <taxon>Pseudomonadati</taxon>
        <taxon>Bacteroidota</taxon>
        <taxon>Flavobacteriia</taxon>
        <taxon>Flavobacteriales</taxon>
        <taxon>Flavobacteriaceae</taxon>
        <taxon>Flagellimonas</taxon>
    </lineage>
</organism>
<reference evidence="21 22" key="1">
    <citation type="submission" date="2018-03" db="EMBL/GenBank/DDBJ databases">
        <title>Genomic Encyclopedia of Archaeal and Bacterial Type Strains, Phase II (KMG-II): from individual species to whole genera.</title>
        <authorList>
            <person name="Goeker M."/>
        </authorList>
    </citation>
    <scope>NUCLEOTIDE SEQUENCE [LARGE SCALE GENOMIC DNA]</scope>
    <source>
        <strain evidence="21 22">DSM 25027</strain>
    </source>
</reference>
<dbReference type="Pfam" id="PF02253">
    <property type="entry name" value="PLA1"/>
    <property type="match status" value="1"/>
</dbReference>
<evidence type="ECO:0000256" key="20">
    <source>
        <dbReference type="PIRSR" id="PIRSR603187-2"/>
    </source>
</evidence>
<evidence type="ECO:0000313" key="21">
    <source>
        <dbReference type="EMBL" id="PRX54586.1"/>
    </source>
</evidence>
<dbReference type="GO" id="GO:0016042">
    <property type="term" value="P:lipid catabolic process"/>
    <property type="evidence" value="ECO:0007669"/>
    <property type="project" value="UniProtKB-KW"/>
</dbReference>
<feature type="active site" description="Proton acceptor" evidence="19">
    <location>
        <position position="142"/>
    </location>
</feature>
<keyword evidence="12" id="KW-0378">Hydrolase</keyword>
<dbReference type="InterPro" id="IPR003187">
    <property type="entry name" value="PLipase_A1"/>
</dbReference>
<evidence type="ECO:0000256" key="7">
    <source>
        <dbReference type="ARBA" id="ARBA00013278"/>
    </source>
</evidence>
<comment type="subunit">
    <text evidence="5">Homodimer; dimerization is reversible, and the dimeric form is the active one.</text>
</comment>
<sequence>MELQKTGIVLLITSLVLVIPRVDAQNDEITLDSSNYKKYIRSLPAFTMYGDNYFVTGTSLNEEISSETSDAKFEIGFKQRLTNVDLPWDVFPFITYRQKSFWDIYLESFPFRETNYNPAIGFAKLFVDDEGINSGLWFAFEHESNGRDGENSRSWNYFALQYFKPHGLYWQFRAKAWIPVGSLDQNEDITSFRGFFAIGASYNPIKNLFFDVDVQPAYDDRLTGFVKAGISFKISKNSNQFIYLQYFGGYSEDLINYDQDVSNLRIGIAFKDLMMNFRTRNN</sequence>
<accession>A0A2T0MAQ8</accession>
<dbReference type="Proteomes" id="UP000237640">
    <property type="component" value="Unassembled WGS sequence"/>
</dbReference>
<dbReference type="OrthoDB" id="188433at2"/>
<dbReference type="GO" id="GO:0046872">
    <property type="term" value="F:metal ion binding"/>
    <property type="evidence" value="ECO:0007669"/>
    <property type="project" value="UniProtKB-KW"/>
</dbReference>
<dbReference type="PRINTS" id="PR01486">
    <property type="entry name" value="PHPHLIPASEA1"/>
</dbReference>
<proteinExistence type="inferred from homology"/>
<dbReference type="PANTHER" id="PTHR40457">
    <property type="entry name" value="PHOSPHOLIPASE A1"/>
    <property type="match status" value="1"/>
</dbReference>
<dbReference type="EC" id="3.1.1.32" evidence="6"/>
<keyword evidence="8" id="KW-1134">Transmembrane beta strand</keyword>
<evidence type="ECO:0000256" key="1">
    <source>
        <dbReference type="ARBA" id="ARBA00000111"/>
    </source>
</evidence>
<keyword evidence="15" id="KW-0443">Lipid metabolism</keyword>
<dbReference type="AlphaFoldDB" id="A0A2T0MAQ8"/>
<dbReference type="EMBL" id="PVYX01000002">
    <property type="protein sequence ID" value="PRX54586.1"/>
    <property type="molecule type" value="Genomic_DNA"/>
</dbReference>
<comment type="similarity">
    <text evidence="4">Belongs to the phospholipase A1 family.</text>
</comment>
<dbReference type="GO" id="GO:0008970">
    <property type="term" value="F:phospholipase A1 activity"/>
    <property type="evidence" value="ECO:0007669"/>
    <property type="project" value="UniProtKB-EC"/>
</dbReference>
<evidence type="ECO:0000256" key="10">
    <source>
        <dbReference type="ARBA" id="ARBA00022723"/>
    </source>
</evidence>
<keyword evidence="9" id="KW-0812">Transmembrane</keyword>
<feature type="binding site" description="in dimeric form" evidence="20">
    <location>
        <position position="108"/>
    </location>
    <ligand>
        <name>Ca(2+)</name>
        <dbReference type="ChEBI" id="CHEBI:29108"/>
        <label>1</label>
    </ligand>
</feature>
<evidence type="ECO:0000256" key="2">
    <source>
        <dbReference type="ARBA" id="ARBA00001604"/>
    </source>
</evidence>